<dbReference type="InterPro" id="IPR033872">
    <property type="entry name" value="nsLTP2"/>
</dbReference>
<dbReference type="GO" id="GO:0006869">
    <property type="term" value="P:lipid transport"/>
    <property type="evidence" value="ECO:0007669"/>
    <property type="project" value="InterPro"/>
</dbReference>
<dbReference type="InterPro" id="IPR016140">
    <property type="entry name" value="Bifunc_inhib/LTP/seed_store"/>
</dbReference>
<dbReference type="Gene3D" id="1.10.110.10">
    <property type="entry name" value="Plant lipid-transfer and hydrophobic proteins"/>
    <property type="match status" value="1"/>
</dbReference>
<sequence length="96" mass="10047">MAKNVAVVAAMTVLVVALVLAEVTFVAEAVTCSPIQLSPCAPAIVSNKQPTAACCAKLNQQKPCLCGYKRNPVLQKYVNSPGAKRVAATCRVRVSC</sequence>
<keyword evidence="6" id="KW-1185">Reference proteome</keyword>
<name>A0AAW1JBX6_SAPOF</name>
<dbReference type="PANTHER" id="PTHR33214:SF30">
    <property type="entry name" value="BIFUNCTIONAL INHIBITOR_LIPID-TRANSFER PROTEIN_SEED STORAGE 2S ALBUMIN SUPERFAMILY PROTEIN"/>
    <property type="match status" value="1"/>
</dbReference>
<evidence type="ECO:0000259" key="4">
    <source>
        <dbReference type="Pfam" id="PF00234"/>
    </source>
</evidence>
<comment type="caution">
    <text evidence="5">The sequence shown here is derived from an EMBL/GenBank/DDBJ whole genome shotgun (WGS) entry which is preliminary data.</text>
</comment>
<dbReference type="GO" id="GO:0008289">
    <property type="term" value="F:lipid binding"/>
    <property type="evidence" value="ECO:0007669"/>
    <property type="project" value="UniProtKB-KW"/>
</dbReference>
<dbReference type="Pfam" id="PF00234">
    <property type="entry name" value="Tryp_alpha_amyl"/>
    <property type="match status" value="1"/>
</dbReference>
<dbReference type="Proteomes" id="UP001443914">
    <property type="component" value="Unassembled WGS sequence"/>
</dbReference>
<evidence type="ECO:0000313" key="5">
    <source>
        <dbReference type="EMBL" id="KAK9700219.1"/>
    </source>
</evidence>
<dbReference type="PANTHER" id="PTHR33214">
    <property type="entry name" value="BIFUNCTIONAL INHIBITOR/LIPID-TRANSFER PROTEIN/SEED STORAGE 2S ALBUMIN SUPERFAMILY PROTEIN"/>
    <property type="match status" value="1"/>
</dbReference>
<reference evidence="5" key="1">
    <citation type="submission" date="2024-03" db="EMBL/GenBank/DDBJ databases">
        <title>WGS assembly of Saponaria officinalis var. Norfolk2.</title>
        <authorList>
            <person name="Jenkins J."/>
            <person name="Shu S."/>
            <person name="Grimwood J."/>
            <person name="Barry K."/>
            <person name="Goodstein D."/>
            <person name="Schmutz J."/>
            <person name="Leebens-Mack J."/>
            <person name="Osbourn A."/>
        </authorList>
    </citation>
    <scope>NUCLEOTIDE SEQUENCE [LARGE SCALE GENOMIC DNA]</scope>
    <source>
        <strain evidence="5">JIC</strain>
    </source>
</reference>
<accession>A0AAW1JBX6</accession>
<proteinExistence type="predicted"/>
<dbReference type="EMBL" id="JBDFQZ010000008">
    <property type="protein sequence ID" value="KAK9700219.1"/>
    <property type="molecule type" value="Genomic_DNA"/>
</dbReference>
<evidence type="ECO:0000256" key="2">
    <source>
        <dbReference type="ARBA" id="ARBA00023121"/>
    </source>
</evidence>
<dbReference type="InterPro" id="IPR036312">
    <property type="entry name" value="Bifun_inhib/LTP/seed_sf"/>
</dbReference>
<keyword evidence="3" id="KW-0732">Signal</keyword>
<evidence type="ECO:0000256" key="3">
    <source>
        <dbReference type="SAM" id="SignalP"/>
    </source>
</evidence>
<keyword evidence="1" id="KW-0813">Transport</keyword>
<feature type="chain" id="PRO_5043788658" description="Bifunctional inhibitor/plant lipid transfer protein/seed storage helical domain-containing protein" evidence="3">
    <location>
        <begin position="22"/>
        <end position="96"/>
    </location>
</feature>
<feature type="domain" description="Bifunctional inhibitor/plant lipid transfer protein/seed storage helical" evidence="4">
    <location>
        <begin position="36"/>
        <end position="95"/>
    </location>
</feature>
<dbReference type="AlphaFoldDB" id="A0AAW1JBX6"/>
<dbReference type="CDD" id="cd01959">
    <property type="entry name" value="nsLTP2"/>
    <property type="match status" value="1"/>
</dbReference>
<gene>
    <name evidence="5" type="ORF">RND81_08G224200</name>
</gene>
<keyword evidence="2" id="KW-0446">Lipid-binding</keyword>
<protein>
    <recommendedName>
        <fullName evidence="4">Bifunctional inhibitor/plant lipid transfer protein/seed storage helical domain-containing protein</fullName>
    </recommendedName>
</protein>
<evidence type="ECO:0000256" key="1">
    <source>
        <dbReference type="ARBA" id="ARBA00022448"/>
    </source>
</evidence>
<feature type="signal peptide" evidence="3">
    <location>
        <begin position="1"/>
        <end position="21"/>
    </location>
</feature>
<dbReference type="SUPFAM" id="SSF47699">
    <property type="entry name" value="Bifunctional inhibitor/lipid-transfer protein/seed storage 2S albumin"/>
    <property type="match status" value="1"/>
</dbReference>
<evidence type="ECO:0000313" key="6">
    <source>
        <dbReference type="Proteomes" id="UP001443914"/>
    </source>
</evidence>
<organism evidence="5 6">
    <name type="scientific">Saponaria officinalis</name>
    <name type="common">Common soapwort</name>
    <name type="synonym">Lychnis saponaria</name>
    <dbReference type="NCBI Taxonomy" id="3572"/>
    <lineage>
        <taxon>Eukaryota</taxon>
        <taxon>Viridiplantae</taxon>
        <taxon>Streptophyta</taxon>
        <taxon>Embryophyta</taxon>
        <taxon>Tracheophyta</taxon>
        <taxon>Spermatophyta</taxon>
        <taxon>Magnoliopsida</taxon>
        <taxon>eudicotyledons</taxon>
        <taxon>Gunneridae</taxon>
        <taxon>Pentapetalae</taxon>
        <taxon>Caryophyllales</taxon>
        <taxon>Caryophyllaceae</taxon>
        <taxon>Caryophylleae</taxon>
        <taxon>Saponaria</taxon>
    </lineage>
</organism>